<evidence type="ECO:0000256" key="4">
    <source>
        <dbReference type="ARBA" id="ARBA00022722"/>
    </source>
</evidence>
<dbReference type="InterPro" id="IPR021109">
    <property type="entry name" value="Peptidase_aspartic_dom_sf"/>
</dbReference>
<dbReference type="FunFam" id="3.10.20.370:FF:000001">
    <property type="entry name" value="Retrovirus-related Pol polyprotein from transposon 17.6-like protein"/>
    <property type="match status" value="1"/>
</dbReference>
<protein>
    <recommendedName>
        <fullName evidence="1">RNA-directed DNA polymerase</fullName>
        <ecNumber evidence="1">2.7.7.49</ecNumber>
    </recommendedName>
</protein>
<evidence type="ECO:0000256" key="1">
    <source>
        <dbReference type="ARBA" id="ARBA00012493"/>
    </source>
</evidence>
<dbReference type="InterPro" id="IPR050951">
    <property type="entry name" value="Retrovirus_Pol_polyprotein"/>
</dbReference>
<dbReference type="Pfam" id="PF00078">
    <property type="entry name" value="RVT_1"/>
    <property type="match status" value="1"/>
</dbReference>
<evidence type="ECO:0000256" key="6">
    <source>
        <dbReference type="ARBA" id="ARBA00022801"/>
    </source>
</evidence>
<dbReference type="SUPFAM" id="SSF56672">
    <property type="entry name" value="DNA/RNA polymerases"/>
    <property type="match status" value="1"/>
</dbReference>
<dbReference type="InterPro" id="IPR036397">
    <property type="entry name" value="RNaseH_sf"/>
</dbReference>
<dbReference type="OrthoDB" id="6512428at2759"/>
<dbReference type="Gene3D" id="1.10.340.70">
    <property type="match status" value="1"/>
</dbReference>
<dbReference type="GO" id="GO:0015074">
    <property type="term" value="P:DNA integration"/>
    <property type="evidence" value="ECO:0007669"/>
    <property type="project" value="InterPro"/>
</dbReference>
<dbReference type="Proteomes" id="UP000031668">
    <property type="component" value="Unassembled WGS sequence"/>
</dbReference>
<accession>A0A0C2MYS9</accession>
<keyword evidence="10" id="KW-1185">Reference proteome</keyword>
<keyword evidence="4" id="KW-0540">Nuclease</keyword>
<dbReference type="Gene3D" id="3.10.10.10">
    <property type="entry name" value="HIV Type 1 Reverse Transcriptase, subunit A, domain 1"/>
    <property type="match status" value="1"/>
</dbReference>
<evidence type="ECO:0000256" key="2">
    <source>
        <dbReference type="ARBA" id="ARBA00022679"/>
    </source>
</evidence>
<dbReference type="CDD" id="cd09274">
    <property type="entry name" value="RNase_HI_RT_Ty3"/>
    <property type="match status" value="1"/>
</dbReference>
<evidence type="ECO:0000256" key="5">
    <source>
        <dbReference type="ARBA" id="ARBA00022759"/>
    </source>
</evidence>
<dbReference type="InterPro" id="IPR043128">
    <property type="entry name" value="Rev_trsase/Diguanyl_cyclase"/>
</dbReference>
<dbReference type="Gene3D" id="2.40.70.10">
    <property type="entry name" value="Acid Proteases"/>
    <property type="match status" value="1"/>
</dbReference>
<dbReference type="GO" id="GO:0003676">
    <property type="term" value="F:nucleic acid binding"/>
    <property type="evidence" value="ECO:0007669"/>
    <property type="project" value="InterPro"/>
</dbReference>
<reference evidence="9 10" key="1">
    <citation type="journal article" date="2014" name="Genome Biol. Evol.">
        <title>The genome of the myxosporean Thelohanellus kitauei shows adaptations to nutrient acquisition within its fish host.</title>
        <authorList>
            <person name="Yang Y."/>
            <person name="Xiong J."/>
            <person name="Zhou Z."/>
            <person name="Huo F."/>
            <person name="Miao W."/>
            <person name="Ran C."/>
            <person name="Liu Y."/>
            <person name="Zhang J."/>
            <person name="Feng J."/>
            <person name="Wang M."/>
            <person name="Wang M."/>
            <person name="Wang L."/>
            <person name="Yao B."/>
        </authorList>
    </citation>
    <scope>NUCLEOTIDE SEQUENCE [LARGE SCALE GENOMIC DNA]</scope>
    <source>
        <strain evidence="9">Wuqing</strain>
    </source>
</reference>
<dbReference type="GO" id="GO:0016787">
    <property type="term" value="F:hydrolase activity"/>
    <property type="evidence" value="ECO:0007669"/>
    <property type="project" value="UniProtKB-KW"/>
</dbReference>
<evidence type="ECO:0000313" key="9">
    <source>
        <dbReference type="EMBL" id="KII66802.1"/>
    </source>
</evidence>
<dbReference type="InterPro" id="IPR041373">
    <property type="entry name" value="RT_RNaseH"/>
</dbReference>
<dbReference type="PROSITE" id="PS50994">
    <property type="entry name" value="INTEGRASE"/>
    <property type="match status" value="1"/>
</dbReference>
<dbReference type="AlphaFoldDB" id="A0A0C2MYS9"/>
<dbReference type="InterPro" id="IPR001584">
    <property type="entry name" value="Integrase_cat-core"/>
</dbReference>
<feature type="domain" description="Integrase catalytic" evidence="8">
    <location>
        <begin position="662"/>
        <end position="744"/>
    </location>
</feature>
<dbReference type="FunFam" id="3.30.70.270:FF:000003">
    <property type="entry name" value="Transposon Ty3-G Gag-Pol polyprotein"/>
    <property type="match status" value="1"/>
</dbReference>
<organism evidence="9 10">
    <name type="scientific">Thelohanellus kitauei</name>
    <name type="common">Myxosporean</name>
    <dbReference type="NCBI Taxonomy" id="669202"/>
    <lineage>
        <taxon>Eukaryota</taxon>
        <taxon>Metazoa</taxon>
        <taxon>Cnidaria</taxon>
        <taxon>Myxozoa</taxon>
        <taxon>Myxosporea</taxon>
        <taxon>Bivalvulida</taxon>
        <taxon>Platysporina</taxon>
        <taxon>Myxobolidae</taxon>
        <taxon>Thelohanellus</taxon>
    </lineage>
</organism>
<keyword evidence="6" id="KW-0378">Hydrolase</keyword>
<evidence type="ECO:0000313" key="10">
    <source>
        <dbReference type="Proteomes" id="UP000031668"/>
    </source>
</evidence>
<dbReference type="GO" id="GO:0003964">
    <property type="term" value="F:RNA-directed DNA polymerase activity"/>
    <property type="evidence" value="ECO:0007669"/>
    <property type="project" value="UniProtKB-KW"/>
</dbReference>
<dbReference type="Pfam" id="PF17917">
    <property type="entry name" value="RT_RNaseH"/>
    <property type="match status" value="1"/>
</dbReference>
<evidence type="ECO:0000259" key="8">
    <source>
        <dbReference type="PROSITE" id="PS50994"/>
    </source>
</evidence>
<dbReference type="InterPro" id="IPR041588">
    <property type="entry name" value="Integrase_H2C2"/>
</dbReference>
<dbReference type="Gene3D" id="3.30.420.10">
    <property type="entry name" value="Ribonuclease H-like superfamily/Ribonuclease H"/>
    <property type="match status" value="1"/>
</dbReference>
<dbReference type="Pfam" id="PF00665">
    <property type="entry name" value="rve"/>
    <property type="match status" value="1"/>
</dbReference>
<keyword evidence="7" id="KW-0695">RNA-directed DNA polymerase</keyword>
<sequence length="865" mass="99405">MKIEVTINGRPFKMLFDSRASISCMGIENWKTLGKPALQKCTNLYGYMKSIIPTLGKTTVPVEYFGKRKCLTLYVTSGNDIPLAGRDWIEALGIQISTFTDNYSTKILTPYRSLFLQDNKGISGFKATICLSENAKPVVFKPRIVPFAIKNKVEAELMRLVKADVIEEVDPSVNPIIWASSTVNIVKPDGSIRICGDFKATINKYMGEVHYPLTRFEELLENIKGGKYYSTIDLKDAYLQLPLDDNYKNITIIATHRIMDGLIRNIHGVGCFLDDLIISGKDIKENIERVDMVLQRLVEKNIKIKKEKCKFAQLSVKYMAHILDESDIHPSGENIQAIKSQPSPKRAKDLKSLLGAVGFYSRFIPKLHGLCAPLYDLTRQGVNWRWSVNEENILKQIKQCLTHSSTLAHFNEDLPTILATDASGRGLRAVLSQKEQNGIERPVCFASRTLSKSEKNYSVSDKEGLTIIWGINKFNQFLFGRKFTILTDHRPLQRIFRSHDGVPQNISSRLIRWSLRLSAYNYEIKYRDAKNNELADTLSRLPLQSTEDERSPLITLQRETLNDTELSAVMKYFRVGWPEENNVPRDLIYYYEKRDSLSTEESLMTWNDRIIIPKRTRNSILKLLHEGHPGISGMKSIVRSYVRWPKIDEDIETYVITCQLNSASYPLERLYVDFSGPLDGIMWIVLIDAYTKWIEVYRRHNINAETLIDILYDFFSRFGVPKSIVSDNGKQFYSDNYIEFCRKYAKLESRIPANRQLAQALYFYRNTQTSSTLRCPSELMLGRKHRGYVDNNQPDVVSNSNNGIWKQKKQFAKFKTYIEIGENQQVWVKNELSTGYRPATIKGRTGDLSYEVMDGDKPIRKHANQ</sequence>
<dbReference type="EC" id="2.7.7.49" evidence="1"/>
<gene>
    <name evidence="9" type="ORF">RF11_15270</name>
</gene>
<proteinExistence type="predicted"/>
<dbReference type="OMA" id="IATHRIM"/>
<name>A0A0C2MYS9_THEKT</name>
<dbReference type="CDD" id="cd01647">
    <property type="entry name" value="RT_LTR"/>
    <property type="match status" value="1"/>
</dbReference>
<dbReference type="EMBL" id="JWZT01003445">
    <property type="protein sequence ID" value="KII66802.1"/>
    <property type="molecule type" value="Genomic_DNA"/>
</dbReference>
<keyword evidence="5" id="KW-0255">Endonuclease</keyword>
<dbReference type="Pfam" id="PF17921">
    <property type="entry name" value="Integrase_H2C2"/>
    <property type="match status" value="1"/>
</dbReference>
<comment type="caution">
    <text evidence="9">The sequence shown here is derived from an EMBL/GenBank/DDBJ whole genome shotgun (WGS) entry which is preliminary data.</text>
</comment>
<dbReference type="PANTHER" id="PTHR37984">
    <property type="entry name" value="PROTEIN CBG26694"/>
    <property type="match status" value="1"/>
</dbReference>
<keyword evidence="3" id="KW-0548">Nucleotidyltransferase</keyword>
<dbReference type="FunFam" id="3.30.70.270:FF:000020">
    <property type="entry name" value="Transposon Tf2-6 polyprotein-like Protein"/>
    <property type="match status" value="1"/>
</dbReference>
<keyword evidence="2" id="KW-0808">Transferase</keyword>
<dbReference type="PANTHER" id="PTHR37984:SF5">
    <property type="entry name" value="PROTEIN NYNRIN-LIKE"/>
    <property type="match status" value="1"/>
</dbReference>
<dbReference type="InterPro" id="IPR043502">
    <property type="entry name" value="DNA/RNA_pol_sf"/>
</dbReference>
<dbReference type="InterPro" id="IPR012337">
    <property type="entry name" value="RNaseH-like_sf"/>
</dbReference>
<dbReference type="GO" id="GO:0004519">
    <property type="term" value="F:endonuclease activity"/>
    <property type="evidence" value="ECO:0007669"/>
    <property type="project" value="UniProtKB-KW"/>
</dbReference>
<dbReference type="SUPFAM" id="SSF53098">
    <property type="entry name" value="Ribonuclease H-like"/>
    <property type="match status" value="1"/>
</dbReference>
<dbReference type="SUPFAM" id="SSF50630">
    <property type="entry name" value="Acid proteases"/>
    <property type="match status" value="1"/>
</dbReference>
<evidence type="ECO:0000256" key="7">
    <source>
        <dbReference type="ARBA" id="ARBA00022918"/>
    </source>
</evidence>
<dbReference type="InterPro" id="IPR000477">
    <property type="entry name" value="RT_dom"/>
</dbReference>
<evidence type="ECO:0000256" key="3">
    <source>
        <dbReference type="ARBA" id="ARBA00022695"/>
    </source>
</evidence>
<dbReference type="Gene3D" id="3.30.70.270">
    <property type="match status" value="3"/>
</dbReference>